<name>A0A6J6RUF3_9ZZZZ</name>
<dbReference type="EMBL" id="CAFBOS010000052">
    <property type="protein sequence ID" value="CAB4992099.1"/>
    <property type="molecule type" value="Genomic_DNA"/>
</dbReference>
<evidence type="ECO:0000256" key="3">
    <source>
        <dbReference type="SAM" id="Phobius"/>
    </source>
</evidence>
<evidence type="ECO:0000256" key="2">
    <source>
        <dbReference type="ARBA" id="ARBA00022803"/>
    </source>
</evidence>
<keyword evidence="3" id="KW-0472">Membrane</keyword>
<keyword evidence="2" id="KW-0802">TPR repeat</keyword>
<protein>
    <submittedName>
        <fullName evidence="4">Unannotated protein</fullName>
    </submittedName>
</protein>
<dbReference type="InterPro" id="IPR011990">
    <property type="entry name" value="TPR-like_helical_dom_sf"/>
</dbReference>
<keyword evidence="3" id="KW-1133">Transmembrane helix</keyword>
<accession>A0A6J6RUF3</accession>
<dbReference type="SUPFAM" id="SSF48452">
    <property type="entry name" value="TPR-like"/>
    <property type="match status" value="1"/>
</dbReference>
<dbReference type="PANTHER" id="PTHR44858">
    <property type="entry name" value="TETRATRICOPEPTIDE REPEAT PROTEIN 6"/>
    <property type="match status" value="1"/>
</dbReference>
<dbReference type="SUPFAM" id="SSF48439">
    <property type="entry name" value="Protein prenylyltransferase"/>
    <property type="match status" value="1"/>
</dbReference>
<dbReference type="InterPro" id="IPR019734">
    <property type="entry name" value="TPR_rpt"/>
</dbReference>
<dbReference type="PROSITE" id="PS50005">
    <property type="entry name" value="TPR"/>
    <property type="match status" value="1"/>
</dbReference>
<dbReference type="Gene3D" id="1.25.40.10">
    <property type="entry name" value="Tetratricopeptide repeat domain"/>
    <property type="match status" value="2"/>
</dbReference>
<evidence type="ECO:0000256" key="1">
    <source>
        <dbReference type="ARBA" id="ARBA00022737"/>
    </source>
</evidence>
<sequence>MTDDTVATPGAAIARLDPDALVSLEEERDFLLRSLEDLEREYAAGDVDATDFAALKDDYTARAGAVLRSIAQRRMAKAIVAPARSRGRVFAWIGLVVVIAGLSGVLIARGSGTRGAGDSATGDPIRDTRQLLSDAQQAAAARDYEKSIDLYTEALEIRPGNVEALTYRAWSNVRAGNAAAAATDLEAAIDLDPKYPDARVFRAIVYATAGKFDKAHEQLVVFDTLDAPPLMDQVIDSQRLRERVALGRVESKLLVADPPPFAGVGFTLDDLFLAAQQLDLDGRVADELTLYAQMLAANPKEQRALAYQGWALARAGVAQKQTALLTRAVDQFDKALAAKPGYADALVFRSFTYQFGLSRSADAKADLAAFDALADKPAALATLIETYGLRASIIASLGTK</sequence>
<gene>
    <name evidence="4" type="ORF">UFOPK2754_00145</name>
    <name evidence="5" type="ORF">UFOPK3543_00489</name>
    <name evidence="6" type="ORF">UFOPK3967_01073</name>
</gene>
<organism evidence="4">
    <name type="scientific">freshwater metagenome</name>
    <dbReference type="NCBI Taxonomy" id="449393"/>
    <lineage>
        <taxon>unclassified sequences</taxon>
        <taxon>metagenomes</taxon>
        <taxon>ecological metagenomes</taxon>
    </lineage>
</organism>
<dbReference type="EMBL" id="CAEZYR010000003">
    <property type="protein sequence ID" value="CAB4725977.1"/>
    <property type="molecule type" value="Genomic_DNA"/>
</dbReference>
<dbReference type="SMART" id="SM00028">
    <property type="entry name" value="TPR"/>
    <property type="match status" value="3"/>
</dbReference>
<evidence type="ECO:0000313" key="6">
    <source>
        <dbReference type="EMBL" id="CAB4992099.1"/>
    </source>
</evidence>
<evidence type="ECO:0000313" key="5">
    <source>
        <dbReference type="EMBL" id="CAB4894380.1"/>
    </source>
</evidence>
<dbReference type="EMBL" id="CAFBMH010000010">
    <property type="protein sequence ID" value="CAB4894380.1"/>
    <property type="molecule type" value="Genomic_DNA"/>
</dbReference>
<dbReference type="InterPro" id="IPR050498">
    <property type="entry name" value="Ycf3"/>
</dbReference>
<dbReference type="Pfam" id="PF14559">
    <property type="entry name" value="TPR_19"/>
    <property type="match status" value="1"/>
</dbReference>
<reference evidence="4" key="1">
    <citation type="submission" date="2020-05" db="EMBL/GenBank/DDBJ databases">
        <authorList>
            <person name="Chiriac C."/>
            <person name="Salcher M."/>
            <person name="Ghai R."/>
            <person name="Kavagutti S V."/>
        </authorList>
    </citation>
    <scope>NUCLEOTIDE SEQUENCE</scope>
</reference>
<dbReference type="AlphaFoldDB" id="A0A6J6RUF3"/>
<feature type="transmembrane region" description="Helical" evidence="3">
    <location>
        <begin position="89"/>
        <end position="108"/>
    </location>
</feature>
<keyword evidence="3" id="KW-0812">Transmembrane</keyword>
<evidence type="ECO:0000313" key="4">
    <source>
        <dbReference type="EMBL" id="CAB4725977.1"/>
    </source>
</evidence>
<keyword evidence="1" id="KW-0677">Repeat</keyword>
<dbReference type="PANTHER" id="PTHR44858:SF1">
    <property type="entry name" value="UDP-N-ACETYLGLUCOSAMINE--PEPTIDE N-ACETYLGLUCOSAMINYLTRANSFERASE SPINDLY-RELATED"/>
    <property type="match status" value="1"/>
</dbReference>
<proteinExistence type="predicted"/>